<dbReference type="InterPro" id="IPR001073">
    <property type="entry name" value="C1q_dom"/>
</dbReference>
<keyword evidence="2" id="KW-0964">Secreted</keyword>
<organism evidence="5 6">
    <name type="scientific">Cyclopterus lumpus</name>
    <name type="common">Lumpsucker</name>
    <dbReference type="NCBI Taxonomy" id="8103"/>
    <lineage>
        <taxon>Eukaryota</taxon>
        <taxon>Metazoa</taxon>
        <taxon>Chordata</taxon>
        <taxon>Craniata</taxon>
        <taxon>Vertebrata</taxon>
        <taxon>Euteleostomi</taxon>
        <taxon>Actinopterygii</taxon>
        <taxon>Neopterygii</taxon>
        <taxon>Teleostei</taxon>
        <taxon>Neoteleostei</taxon>
        <taxon>Acanthomorphata</taxon>
        <taxon>Eupercaria</taxon>
        <taxon>Perciformes</taxon>
        <taxon>Cottioidei</taxon>
        <taxon>Cottales</taxon>
        <taxon>Cyclopteridae</taxon>
        <taxon>Cyclopterus</taxon>
    </lineage>
</organism>
<evidence type="ECO:0000256" key="1">
    <source>
        <dbReference type="ARBA" id="ARBA00004613"/>
    </source>
</evidence>
<dbReference type="Proteomes" id="UP000694565">
    <property type="component" value="Unplaced"/>
</dbReference>
<dbReference type="InterPro" id="IPR050822">
    <property type="entry name" value="Cerebellin_Synaptic_Org"/>
</dbReference>
<name>A0A8C2ZXA4_CYCLU</name>
<reference evidence="5" key="2">
    <citation type="submission" date="2025-09" db="UniProtKB">
        <authorList>
            <consortium name="Ensembl"/>
        </authorList>
    </citation>
    <scope>IDENTIFICATION</scope>
</reference>
<protein>
    <recommendedName>
        <fullName evidence="4">C1q domain-containing protein</fullName>
    </recommendedName>
</protein>
<sequence>MCASSFTLNKQHLYCYLHVWPNLTSVLAFSAGLSHSGTIGPYLTETPLIYGRVFTNIGTAYNPTTGIFTAPVKGVYYFRCTAFNNKKGEWMAVNLYLNGQIVLHNSEIANGHTSIANALILQLEQGSSVFMCLQKNCGLYDDSTTWNTFSGFLVFPLEIQNCNSV</sequence>
<dbReference type="PANTHER" id="PTHR22923">
    <property type="entry name" value="CEREBELLIN-RELATED"/>
    <property type="match status" value="1"/>
</dbReference>
<dbReference type="Gene3D" id="2.60.120.40">
    <property type="match status" value="1"/>
</dbReference>
<evidence type="ECO:0000313" key="5">
    <source>
        <dbReference type="Ensembl" id="ENSCLMP00005032811.1"/>
    </source>
</evidence>
<dbReference type="SMART" id="SM00110">
    <property type="entry name" value="C1Q"/>
    <property type="match status" value="1"/>
</dbReference>
<keyword evidence="3" id="KW-0732">Signal</keyword>
<dbReference type="Ensembl" id="ENSCLMT00005034191.1">
    <property type="protein sequence ID" value="ENSCLMP00005032811.1"/>
    <property type="gene ID" value="ENSCLMG00005015759.1"/>
</dbReference>
<dbReference type="SUPFAM" id="SSF49842">
    <property type="entry name" value="TNF-like"/>
    <property type="match status" value="1"/>
</dbReference>
<dbReference type="PRINTS" id="PR00007">
    <property type="entry name" value="COMPLEMNTC1Q"/>
</dbReference>
<dbReference type="PROSITE" id="PS50871">
    <property type="entry name" value="C1Q"/>
    <property type="match status" value="1"/>
</dbReference>
<evidence type="ECO:0000313" key="6">
    <source>
        <dbReference type="Proteomes" id="UP000694565"/>
    </source>
</evidence>
<dbReference type="AlphaFoldDB" id="A0A8C2ZXA4"/>
<reference evidence="5" key="1">
    <citation type="submission" date="2025-08" db="UniProtKB">
        <authorList>
            <consortium name="Ensembl"/>
        </authorList>
    </citation>
    <scope>IDENTIFICATION</scope>
</reference>
<dbReference type="InterPro" id="IPR008983">
    <property type="entry name" value="Tumour_necrosis_fac-like_dom"/>
</dbReference>
<keyword evidence="6" id="KW-1185">Reference proteome</keyword>
<evidence type="ECO:0000259" key="4">
    <source>
        <dbReference type="PROSITE" id="PS50871"/>
    </source>
</evidence>
<accession>A0A8C2ZXA4</accession>
<proteinExistence type="predicted"/>
<dbReference type="GeneTree" id="ENSGT00940000163520"/>
<evidence type="ECO:0000256" key="2">
    <source>
        <dbReference type="ARBA" id="ARBA00022525"/>
    </source>
</evidence>
<dbReference type="Pfam" id="PF00386">
    <property type="entry name" value="C1q"/>
    <property type="match status" value="1"/>
</dbReference>
<comment type="subcellular location">
    <subcellularLocation>
        <location evidence="1">Secreted</location>
    </subcellularLocation>
</comment>
<evidence type="ECO:0000256" key="3">
    <source>
        <dbReference type="ARBA" id="ARBA00022729"/>
    </source>
</evidence>
<dbReference type="PANTHER" id="PTHR22923:SF102">
    <property type="entry name" value="CEREBELLIN 13-RELATED"/>
    <property type="match status" value="1"/>
</dbReference>
<dbReference type="GO" id="GO:0005576">
    <property type="term" value="C:extracellular region"/>
    <property type="evidence" value="ECO:0007669"/>
    <property type="project" value="UniProtKB-SubCell"/>
</dbReference>
<feature type="domain" description="C1q" evidence="4">
    <location>
        <begin position="22"/>
        <end position="160"/>
    </location>
</feature>